<dbReference type="Gene3D" id="3.90.550.50">
    <property type="match status" value="1"/>
</dbReference>
<keyword evidence="7" id="KW-1133">Transmembrane helix</keyword>
<keyword evidence="8 10" id="KW-0333">Golgi apparatus</keyword>
<dbReference type="PANTHER" id="PTHR11214:SF378">
    <property type="entry name" value="BETA-1,3-GALACTOSYLTRANSFERASE 4"/>
    <property type="match status" value="1"/>
</dbReference>
<keyword evidence="5" id="KW-0812">Transmembrane</keyword>
<dbReference type="GO" id="GO:0006493">
    <property type="term" value="P:protein O-linked glycosylation"/>
    <property type="evidence" value="ECO:0007669"/>
    <property type="project" value="TreeGrafter"/>
</dbReference>
<keyword evidence="4" id="KW-0808">Transferase</keyword>
<evidence type="ECO:0000256" key="5">
    <source>
        <dbReference type="ARBA" id="ARBA00022692"/>
    </source>
</evidence>
<dbReference type="AlphaFoldDB" id="A0A0B6ZXB8"/>
<evidence type="ECO:0000256" key="4">
    <source>
        <dbReference type="ARBA" id="ARBA00022679"/>
    </source>
</evidence>
<evidence type="ECO:0000256" key="10">
    <source>
        <dbReference type="RuleBase" id="RU363063"/>
    </source>
</evidence>
<reference evidence="11" key="1">
    <citation type="submission" date="2014-12" db="EMBL/GenBank/DDBJ databases">
        <title>Insight into the proteome of Arion vulgaris.</title>
        <authorList>
            <person name="Aradska J."/>
            <person name="Bulat T."/>
            <person name="Smidak R."/>
            <person name="Sarate P."/>
            <person name="Gangsoo J."/>
            <person name="Sialana F."/>
            <person name="Bilban M."/>
            <person name="Lubec G."/>
        </authorList>
    </citation>
    <scope>NUCLEOTIDE SEQUENCE</scope>
    <source>
        <tissue evidence="11">Skin</tissue>
    </source>
</reference>
<gene>
    <name evidence="11" type="primary">ORF86077</name>
</gene>
<evidence type="ECO:0000256" key="1">
    <source>
        <dbReference type="ARBA" id="ARBA00004323"/>
    </source>
</evidence>
<comment type="subcellular location">
    <subcellularLocation>
        <location evidence="1 10">Golgi apparatus membrane</location>
        <topology evidence="1 10">Single-pass type II membrane protein</topology>
    </subcellularLocation>
</comment>
<keyword evidence="6" id="KW-0735">Signal-anchor</keyword>
<keyword evidence="9" id="KW-0472">Membrane</keyword>
<evidence type="ECO:0000256" key="2">
    <source>
        <dbReference type="ARBA" id="ARBA00008661"/>
    </source>
</evidence>
<protein>
    <recommendedName>
        <fullName evidence="10">Hexosyltransferase</fullName>
        <ecNumber evidence="10">2.4.1.-</ecNumber>
    </recommendedName>
</protein>
<sequence length="422" mass="49030">MMRRIHWNLFLLIAGFFIATHTLLFYLNACTQQTNNSFLCMKTSRYIVPDSQNHVTISELITKTMQSNKWTTEKKLNNVSCEESYRKMNVTSLSESVRSEIGYFETSLRKIEYKNNLIPDRPENFFQIKKEIVQNLVEDYIIIPNINCPYLVAIQPSLFDRQYERDDIRQTWASVAKEQIWPNRKVNADVKVVFVVARQIETDHISTVSSLENSTHIITESGSDIYLESAMHGDILYLDMEESYRNLTLKVLSAFKWVRDSCPCVKFVLKVDYDTFVNIPLLVDTLIYFENRLENSILGMIYTAISFVSREGRWGVNSSLYPMRSFPEYASGCGYVLSFQAMSKIVEKVPYFLMLPVEDVFITGVMRRVAELDMFSLGMMFTHYLDKSWNKCSMIQSQKILGTGDAGKRHIETWDAFVKNKC</sequence>
<name>A0A0B6ZXB8_9EUPU</name>
<evidence type="ECO:0000256" key="9">
    <source>
        <dbReference type="ARBA" id="ARBA00023136"/>
    </source>
</evidence>
<evidence type="ECO:0000256" key="3">
    <source>
        <dbReference type="ARBA" id="ARBA00022676"/>
    </source>
</evidence>
<dbReference type="EC" id="2.4.1.-" evidence="10"/>
<keyword evidence="3 10" id="KW-0328">Glycosyltransferase</keyword>
<dbReference type="InterPro" id="IPR002659">
    <property type="entry name" value="Glyco_trans_31"/>
</dbReference>
<dbReference type="EMBL" id="HACG01026419">
    <property type="protein sequence ID" value="CEK73284.1"/>
    <property type="molecule type" value="Transcribed_RNA"/>
</dbReference>
<evidence type="ECO:0000313" key="11">
    <source>
        <dbReference type="EMBL" id="CEK73284.1"/>
    </source>
</evidence>
<evidence type="ECO:0000256" key="6">
    <source>
        <dbReference type="ARBA" id="ARBA00022968"/>
    </source>
</evidence>
<dbReference type="Pfam" id="PF01762">
    <property type="entry name" value="Galactosyl_T"/>
    <property type="match status" value="1"/>
</dbReference>
<evidence type="ECO:0000256" key="8">
    <source>
        <dbReference type="ARBA" id="ARBA00023034"/>
    </source>
</evidence>
<dbReference type="GO" id="GO:0016758">
    <property type="term" value="F:hexosyltransferase activity"/>
    <property type="evidence" value="ECO:0007669"/>
    <property type="project" value="InterPro"/>
</dbReference>
<proteinExistence type="inferred from homology"/>
<organism evidence="11">
    <name type="scientific">Arion vulgaris</name>
    <dbReference type="NCBI Taxonomy" id="1028688"/>
    <lineage>
        <taxon>Eukaryota</taxon>
        <taxon>Metazoa</taxon>
        <taxon>Spiralia</taxon>
        <taxon>Lophotrochozoa</taxon>
        <taxon>Mollusca</taxon>
        <taxon>Gastropoda</taxon>
        <taxon>Heterobranchia</taxon>
        <taxon>Euthyneura</taxon>
        <taxon>Panpulmonata</taxon>
        <taxon>Eupulmonata</taxon>
        <taxon>Stylommatophora</taxon>
        <taxon>Helicina</taxon>
        <taxon>Arionoidea</taxon>
        <taxon>Arionidae</taxon>
        <taxon>Arion</taxon>
    </lineage>
</organism>
<accession>A0A0B6ZXB8</accession>
<comment type="similarity">
    <text evidence="2 10">Belongs to the glycosyltransferase 31 family.</text>
</comment>
<evidence type="ECO:0000256" key="7">
    <source>
        <dbReference type="ARBA" id="ARBA00022989"/>
    </source>
</evidence>
<dbReference type="PANTHER" id="PTHR11214">
    <property type="entry name" value="BETA-1,3-N-ACETYLGLUCOSAMINYLTRANSFERASE"/>
    <property type="match status" value="1"/>
</dbReference>
<dbReference type="GO" id="GO:0000139">
    <property type="term" value="C:Golgi membrane"/>
    <property type="evidence" value="ECO:0007669"/>
    <property type="project" value="UniProtKB-SubCell"/>
</dbReference>